<name>A0ABD3B3E3_9GENT</name>
<dbReference type="Proteomes" id="UP001630127">
    <property type="component" value="Unassembled WGS sequence"/>
</dbReference>
<accession>A0ABD3B3E3</accession>
<gene>
    <name evidence="2" type="ORF">ACH5RR_001227</name>
</gene>
<sequence>MGLAGHGRPNLVQLPKEHSQGHQFLIWSQMFTKKRGQWQRDTGLHDGQLVFDKELCSTLIFAPIGVDANFIAIRAATLNQKKGRDTSSKESIEGPSKKNGDGKK</sequence>
<dbReference type="AlphaFoldDB" id="A0ABD3B3E3"/>
<feature type="compositionally biased region" description="Basic and acidic residues" evidence="1">
    <location>
        <begin position="82"/>
        <end position="104"/>
    </location>
</feature>
<protein>
    <submittedName>
        <fullName evidence="2">Uncharacterized protein</fullName>
    </submittedName>
</protein>
<evidence type="ECO:0000256" key="1">
    <source>
        <dbReference type="SAM" id="MobiDB-lite"/>
    </source>
</evidence>
<proteinExistence type="predicted"/>
<evidence type="ECO:0000313" key="3">
    <source>
        <dbReference type="Proteomes" id="UP001630127"/>
    </source>
</evidence>
<feature type="region of interest" description="Disordered" evidence="1">
    <location>
        <begin position="79"/>
        <end position="104"/>
    </location>
</feature>
<reference evidence="2 3" key="1">
    <citation type="submission" date="2024-11" db="EMBL/GenBank/DDBJ databases">
        <title>A near-complete genome assembly of Cinchona calisaya.</title>
        <authorList>
            <person name="Lian D.C."/>
            <person name="Zhao X.W."/>
            <person name="Wei L."/>
        </authorList>
    </citation>
    <scope>NUCLEOTIDE SEQUENCE [LARGE SCALE GENOMIC DNA]</scope>
    <source>
        <tissue evidence="2">Nenye</tissue>
    </source>
</reference>
<organism evidence="2 3">
    <name type="scientific">Cinchona calisaya</name>
    <dbReference type="NCBI Taxonomy" id="153742"/>
    <lineage>
        <taxon>Eukaryota</taxon>
        <taxon>Viridiplantae</taxon>
        <taxon>Streptophyta</taxon>
        <taxon>Embryophyta</taxon>
        <taxon>Tracheophyta</taxon>
        <taxon>Spermatophyta</taxon>
        <taxon>Magnoliopsida</taxon>
        <taxon>eudicotyledons</taxon>
        <taxon>Gunneridae</taxon>
        <taxon>Pentapetalae</taxon>
        <taxon>asterids</taxon>
        <taxon>lamiids</taxon>
        <taxon>Gentianales</taxon>
        <taxon>Rubiaceae</taxon>
        <taxon>Cinchonoideae</taxon>
        <taxon>Cinchoneae</taxon>
        <taxon>Cinchona</taxon>
    </lineage>
</organism>
<comment type="caution">
    <text evidence="2">The sequence shown here is derived from an EMBL/GenBank/DDBJ whole genome shotgun (WGS) entry which is preliminary data.</text>
</comment>
<evidence type="ECO:0000313" key="2">
    <source>
        <dbReference type="EMBL" id="KAL3537861.1"/>
    </source>
</evidence>
<keyword evidence="3" id="KW-1185">Reference proteome</keyword>
<dbReference type="EMBL" id="JBJUIK010000001">
    <property type="protein sequence ID" value="KAL3537861.1"/>
    <property type="molecule type" value="Genomic_DNA"/>
</dbReference>